<proteinExistence type="predicted"/>
<comment type="caution">
    <text evidence="1">The sequence shown here is derived from an EMBL/GenBank/DDBJ whole genome shotgun (WGS) entry which is preliminary data.</text>
</comment>
<evidence type="ECO:0000313" key="1">
    <source>
        <dbReference type="EMBL" id="KAG8571959.1"/>
    </source>
</evidence>
<dbReference type="AlphaFoldDB" id="A0AAV7BHG2"/>
<dbReference type="EMBL" id="WNYA01000005">
    <property type="protein sequence ID" value="KAG8571959.1"/>
    <property type="molecule type" value="Genomic_DNA"/>
</dbReference>
<name>A0AAV7BHG2_ENGPU</name>
<accession>A0AAV7BHG2</accession>
<evidence type="ECO:0000313" key="2">
    <source>
        <dbReference type="Proteomes" id="UP000824782"/>
    </source>
</evidence>
<keyword evidence="2" id="KW-1185">Reference proteome</keyword>
<reference evidence="1" key="1">
    <citation type="thesis" date="2020" institute="ProQuest LLC" country="789 East Eisenhower Parkway, Ann Arbor, MI, USA">
        <title>Comparative Genomics and Chromosome Evolution.</title>
        <authorList>
            <person name="Mudd A.B."/>
        </authorList>
    </citation>
    <scope>NUCLEOTIDE SEQUENCE</scope>
    <source>
        <strain evidence="1">237g6f4</strain>
        <tissue evidence="1">Blood</tissue>
    </source>
</reference>
<evidence type="ECO:0008006" key="3">
    <source>
        <dbReference type="Google" id="ProtNLM"/>
    </source>
</evidence>
<protein>
    <recommendedName>
        <fullName evidence="3">Secreted protein</fullName>
    </recommendedName>
</protein>
<dbReference type="Proteomes" id="UP000824782">
    <property type="component" value="Unassembled WGS sequence"/>
</dbReference>
<organism evidence="1 2">
    <name type="scientific">Engystomops pustulosus</name>
    <name type="common">Tungara frog</name>
    <name type="synonym">Physalaemus pustulosus</name>
    <dbReference type="NCBI Taxonomy" id="76066"/>
    <lineage>
        <taxon>Eukaryota</taxon>
        <taxon>Metazoa</taxon>
        <taxon>Chordata</taxon>
        <taxon>Craniata</taxon>
        <taxon>Vertebrata</taxon>
        <taxon>Euteleostomi</taxon>
        <taxon>Amphibia</taxon>
        <taxon>Batrachia</taxon>
        <taxon>Anura</taxon>
        <taxon>Neobatrachia</taxon>
        <taxon>Hyloidea</taxon>
        <taxon>Leptodactylidae</taxon>
        <taxon>Leiuperinae</taxon>
        <taxon>Engystomops</taxon>
    </lineage>
</organism>
<sequence>MKYFQNCGMVTVVYLYVLPYWRFCEGLYCRVLLSESHKIMFGEWPAYHVYLLYNIFMKVLKPFQFSAMLLQIPVKRFYKCSLVLLLTKY</sequence>
<gene>
    <name evidence="1" type="ORF">GDO81_011847</name>
</gene>